<feature type="compositionally biased region" description="Polar residues" evidence="1">
    <location>
        <begin position="49"/>
        <end position="60"/>
    </location>
</feature>
<dbReference type="AlphaFoldDB" id="A0A016VA20"/>
<dbReference type="OrthoDB" id="5846508at2759"/>
<evidence type="ECO:0000313" key="2">
    <source>
        <dbReference type="EMBL" id="EYC24300.1"/>
    </source>
</evidence>
<feature type="compositionally biased region" description="Polar residues" evidence="1">
    <location>
        <begin position="68"/>
        <end position="77"/>
    </location>
</feature>
<dbReference type="EMBL" id="JARK01001350">
    <property type="protein sequence ID" value="EYC24300.1"/>
    <property type="molecule type" value="Genomic_DNA"/>
</dbReference>
<accession>A0A016VA20</accession>
<sequence>MRKVPKKLEDLVAGVRNILNSRRGKLRPQLDHLTSLSKAVLLQHDSVRQEPTQRQSPDINSDSRDVNKQISPNLKTA</sequence>
<evidence type="ECO:0000313" key="3">
    <source>
        <dbReference type="Proteomes" id="UP000024635"/>
    </source>
</evidence>
<gene>
    <name evidence="2" type="primary">Acey_s0014.g2429</name>
    <name evidence="2" type="ORF">Y032_0014g2429</name>
</gene>
<feature type="region of interest" description="Disordered" evidence="1">
    <location>
        <begin position="44"/>
        <end position="77"/>
    </location>
</feature>
<organism evidence="2 3">
    <name type="scientific">Ancylostoma ceylanicum</name>
    <dbReference type="NCBI Taxonomy" id="53326"/>
    <lineage>
        <taxon>Eukaryota</taxon>
        <taxon>Metazoa</taxon>
        <taxon>Ecdysozoa</taxon>
        <taxon>Nematoda</taxon>
        <taxon>Chromadorea</taxon>
        <taxon>Rhabditida</taxon>
        <taxon>Rhabditina</taxon>
        <taxon>Rhabditomorpha</taxon>
        <taxon>Strongyloidea</taxon>
        <taxon>Ancylostomatidae</taxon>
        <taxon>Ancylostomatinae</taxon>
        <taxon>Ancylostoma</taxon>
    </lineage>
</organism>
<protein>
    <submittedName>
        <fullName evidence="2">Uncharacterized protein</fullName>
    </submittedName>
</protein>
<keyword evidence="3" id="KW-1185">Reference proteome</keyword>
<proteinExistence type="predicted"/>
<comment type="caution">
    <text evidence="2">The sequence shown here is derived from an EMBL/GenBank/DDBJ whole genome shotgun (WGS) entry which is preliminary data.</text>
</comment>
<evidence type="ECO:0000256" key="1">
    <source>
        <dbReference type="SAM" id="MobiDB-lite"/>
    </source>
</evidence>
<reference evidence="3" key="1">
    <citation type="journal article" date="2015" name="Nat. Genet.">
        <title>The genome and transcriptome of the zoonotic hookworm Ancylostoma ceylanicum identify infection-specific gene families.</title>
        <authorList>
            <person name="Schwarz E.M."/>
            <person name="Hu Y."/>
            <person name="Antoshechkin I."/>
            <person name="Miller M.M."/>
            <person name="Sternberg P.W."/>
            <person name="Aroian R.V."/>
        </authorList>
    </citation>
    <scope>NUCLEOTIDE SEQUENCE</scope>
    <source>
        <strain evidence="3">HY135</strain>
    </source>
</reference>
<dbReference type="Proteomes" id="UP000024635">
    <property type="component" value="Unassembled WGS sequence"/>
</dbReference>
<name>A0A016VA20_9BILA</name>